<dbReference type="EC" id="1.14.13.-" evidence="10"/>
<comment type="subunit">
    <text evidence="8">Component of the Ubi complex metabolon, which regroups five ubiquinone biosynthesis proteins (UbiE, UbiF, UbiG, UbiH and UbiI) and two accessory factors (UbiK and the lipid-binding protein UbiJ).</text>
</comment>
<dbReference type="EMBL" id="LR890047">
    <property type="protein sequence ID" value="CAD6508768.1"/>
    <property type="molecule type" value="Genomic_DNA"/>
</dbReference>
<evidence type="ECO:0000256" key="1">
    <source>
        <dbReference type="ARBA" id="ARBA00001974"/>
    </source>
</evidence>
<evidence type="ECO:0000256" key="4">
    <source>
        <dbReference type="ARBA" id="ARBA00022630"/>
    </source>
</evidence>
<dbReference type="PANTHER" id="PTHR43876:SF8">
    <property type="entry name" value="2-OCTAPRENYL-6-METHOXYPHENOL HYDROXYLASE"/>
    <property type="match status" value="1"/>
</dbReference>
<feature type="domain" description="FAD-binding" evidence="9">
    <location>
        <begin position="3"/>
        <end position="342"/>
    </location>
</feature>
<evidence type="ECO:0000256" key="6">
    <source>
        <dbReference type="ARBA" id="ARBA00023002"/>
    </source>
</evidence>
<dbReference type="InterPro" id="IPR011295">
    <property type="entry name" value="UbiH"/>
</dbReference>
<dbReference type="GO" id="GO:0006744">
    <property type="term" value="P:ubiquinone biosynthetic process"/>
    <property type="evidence" value="ECO:0007669"/>
    <property type="project" value="InterPro"/>
</dbReference>
<dbReference type="AlphaFoldDB" id="A0A8E4GIU8"/>
<dbReference type="NCBIfam" id="TIGR01988">
    <property type="entry name" value="Ubi-OHases"/>
    <property type="match status" value="1"/>
</dbReference>
<evidence type="ECO:0000313" key="11">
    <source>
        <dbReference type="Proteomes" id="UP000683585"/>
    </source>
</evidence>
<evidence type="ECO:0000256" key="2">
    <source>
        <dbReference type="ARBA" id="ARBA00004749"/>
    </source>
</evidence>
<sequence length="392" mass="43290">MKMIILGGGITGRTLALAVAALSAGRVQVEIIDTVSENNRQKYSTDNYAIALAYGTCQQLERIGAWKELNSFATPIESIYVSDQGGYGSVVFRSLDYKIPYLGQVIQLHQAAAILLRLLEKAPGVRIFGPGTVVGVIQEQDNATINLDNGTILTGKLLVAADGSPSLLAKHCKINYRNKNYDQIAVIANVITSNAHQGKAFERFTPDGPLAMLPMSKAGCALVWCHSVNNQNEIRGWNDIEFLQHLQKMFGWRLGKIIKTGKRHYYPLNLRWADQHITHRIALVGNAAQNLHPIAGQGFNLALRDVISLAETIVQAELQGHDIGSYKVLSCYKKRRAPDQQLTIRMTDGLINLFANSLTPLVIGRNVAMMAIDLLPTLRENLARRTLGWVQR</sequence>
<dbReference type="InterPro" id="IPR010971">
    <property type="entry name" value="UbiH/COQ6"/>
</dbReference>
<dbReference type="GO" id="GO:0008681">
    <property type="term" value="F:2-octaprenyl-6-methoxyphenol hydroxylase activity"/>
    <property type="evidence" value="ECO:0007669"/>
    <property type="project" value="InterPro"/>
</dbReference>
<accession>A0A8E4GIU8</accession>
<evidence type="ECO:0000259" key="9">
    <source>
        <dbReference type="Pfam" id="PF01494"/>
    </source>
</evidence>
<dbReference type="NCBIfam" id="TIGR01984">
    <property type="entry name" value="UbiH"/>
    <property type="match status" value="1"/>
</dbReference>
<keyword evidence="7" id="KW-0503">Monooxygenase</keyword>
<protein>
    <submittedName>
        <fullName evidence="10">2-octaprenyl-6-methoxyphenol hydroxylase</fullName>
        <ecNumber evidence="10">1.14.13.-</ecNumber>
    </submittedName>
</protein>
<dbReference type="GO" id="GO:0071949">
    <property type="term" value="F:FAD binding"/>
    <property type="evidence" value="ECO:0007669"/>
    <property type="project" value="InterPro"/>
</dbReference>
<dbReference type="InterPro" id="IPR051205">
    <property type="entry name" value="UbiH/COQ6_monooxygenase"/>
</dbReference>
<keyword evidence="4" id="KW-0285">Flavoprotein</keyword>
<organism evidence="10 11">
    <name type="scientific">Candidatus Profftia tarda</name>
    <dbReference type="NCBI Taxonomy" id="1177216"/>
    <lineage>
        <taxon>Bacteria</taxon>
        <taxon>Pseudomonadati</taxon>
        <taxon>Pseudomonadota</taxon>
        <taxon>Gammaproteobacteria</taxon>
        <taxon>Enterobacterales</taxon>
        <taxon>Enterobacteriaceae</taxon>
        <taxon>Candidatus Profftia</taxon>
    </lineage>
</organism>
<dbReference type="NCBIfam" id="NF004356">
    <property type="entry name" value="PRK05732.1"/>
    <property type="match status" value="1"/>
</dbReference>
<reference evidence="10" key="1">
    <citation type="submission" date="2020-10" db="EMBL/GenBank/DDBJ databases">
        <authorList>
            <person name="Szabo G."/>
        </authorList>
    </citation>
    <scope>NUCLEOTIDE SEQUENCE</scope>
    <source>
        <strain evidence="10">PROFFT</strain>
    </source>
</reference>
<proteinExistence type="inferred from homology"/>
<comment type="cofactor">
    <cofactor evidence="1">
        <name>FAD</name>
        <dbReference type="ChEBI" id="CHEBI:57692"/>
    </cofactor>
</comment>
<keyword evidence="5" id="KW-0274">FAD</keyword>
<keyword evidence="6 10" id="KW-0560">Oxidoreductase</keyword>
<comment type="similarity">
    <text evidence="3">Belongs to the UbiH/COQ6 family.</text>
</comment>
<name>A0A8E4GIU8_9ENTR</name>
<gene>
    <name evidence="10" type="primary">ubiH</name>
    <name evidence="10" type="ORF">PROFFT_A_01950</name>
</gene>
<dbReference type="FunFam" id="3.50.50.60:FF:000021">
    <property type="entry name" value="Ubiquinone biosynthesis monooxygenase COQ6"/>
    <property type="match status" value="1"/>
</dbReference>
<dbReference type="Proteomes" id="UP000683585">
    <property type="component" value="Chromosome"/>
</dbReference>
<evidence type="ECO:0000313" key="10">
    <source>
        <dbReference type="EMBL" id="CAD6508768.1"/>
    </source>
</evidence>
<evidence type="ECO:0000256" key="8">
    <source>
        <dbReference type="ARBA" id="ARBA00065734"/>
    </source>
</evidence>
<evidence type="ECO:0000256" key="3">
    <source>
        <dbReference type="ARBA" id="ARBA00005349"/>
    </source>
</evidence>
<dbReference type="KEGG" id="ptf:PROFFT_A_01950"/>
<dbReference type="Pfam" id="PF01494">
    <property type="entry name" value="FAD_binding_3"/>
    <property type="match status" value="1"/>
</dbReference>
<dbReference type="PANTHER" id="PTHR43876">
    <property type="entry name" value="UBIQUINONE BIOSYNTHESIS MONOOXYGENASE COQ6, MITOCHONDRIAL"/>
    <property type="match status" value="1"/>
</dbReference>
<evidence type="ECO:0000256" key="5">
    <source>
        <dbReference type="ARBA" id="ARBA00022827"/>
    </source>
</evidence>
<dbReference type="RefSeq" id="WP_216782621.1">
    <property type="nucleotide sequence ID" value="NZ_LR890047.1"/>
</dbReference>
<dbReference type="InterPro" id="IPR002938">
    <property type="entry name" value="FAD-bd"/>
</dbReference>
<comment type="pathway">
    <text evidence="2">Cofactor biosynthesis; ubiquinone biosynthesis.</text>
</comment>
<dbReference type="GO" id="GO:0110142">
    <property type="term" value="C:ubiquinone biosynthesis complex"/>
    <property type="evidence" value="ECO:0007669"/>
    <property type="project" value="UniProtKB-ARBA"/>
</dbReference>
<keyword evidence="11" id="KW-1185">Reference proteome</keyword>
<evidence type="ECO:0000256" key="7">
    <source>
        <dbReference type="ARBA" id="ARBA00023033"/>
    </source>
</evidence>